<dbReference type="InterPro" id="IPR018540">
    <property type="entry name" value="Spo0E-like"/>
</dbReference>
<dbReference type="Gene3D" id="4.10.280.10">
    <property type="entry name" value="Helix-loop-helix DNA-binding domain"/>
    <property type="match status" value="1"/>
</dbReference>
<name>A0ABZ2NJV2_9BACI</name>
<dbReference type="InterPro" id="IPR037208">
    <property type="entry name" value="Spo0E-like_sf"/>
</dbReference>
<sequence>MFLQPISRLLKGRLASSYIINGKVPLKVGDEMAFNEIESKRKTLIDLAQKYGLNSDVTLKCSQELDHLLLQEIKQRHSNLQHGGHRKSQAR</sequence>
<keyword evidence="2" id="KW-1185">Reference proteome</keyword>
<gene>
    <name evidence="1" type="ORF">WCV65_06350</name>
</gene>
<dbReference type="Pfam" id="PF09388">
    <property type="entry name" value="SpoOE-like"/>
    <property type="match status" value="1"/>
</dbReference>
<accession>A0ABZ2NJV2</accession>
<dbReference type="RefSeq" id="WP_035413757.1">
    <property type="nucleotide sequence ID" value="NZ_CP147407.1"/>
</dbReference>
<dbReference type="InterPro" id="IPR053028">
    <property type="entry name" value="Spo0E-like_phosphatase"/>
</dbReference>
<reference evidence="1 2" key="1">
    <citation type="submission" date="2024-02" db="EMBL/GenBank/DDBJ databases">
        <title>Seven novel Bacillus-like species.</title>
        <authorList>
            <person name="Liu G."/>
        </authorList>
    </citation>
    <scope>NUCLEOTIDE SEQUENCE [LARGE SCALE GENOMIC DNA]</scope>
    <source>
        <strain evidence="1 2">FJAT-52054</strain>
    </source>
</reference>
<dbReference type="InterPro" id="IPR036638">
    <property type="entry name" value="HLH_DNA-bd_sf"/>
</dbReference>
<dbReference type="PANTHER" id="PTHR41263:SF1">
    <property type="entry name" value="ASPARTYL-PHOSPHATE PHOSPHATASE YISI"/>
    <property type="match status" value="1"/>
</dbReference>
<dbReference type="PANTHER" id="PTHR41263">
    <property type="entry name" value="ASPARTYL-PHOSPHATE PHOSPHATASE YISI"/>
    <property type="match status" value="1"/>
</dbReference>
<protein>
    <submittedName>
        <fullName evidence="1">Aspartyl-phosphate phosphatase Spo0E family protein</fullName>
    </submittedName>
</protein>
<evidence type="ECO:0000313" key="1">
    <source>
        <dbReference type="EMBL" id="WXB98094.1"/>
    </source>
</evidence>
<dbReference type="EMBL" id="CP147407">
    <property type="protein sequence ID" value="WXB98094.1"/>
    <property type="molecule type" value="Genomic_DNA"/>
</dbReference>
<organism evidence="1 2">
    <name type="scientific">Metabacillus sediminis</name>
    <dbReference type="NCBI Taxonomy" id="3117746"/>
    <lineage>
        <taxon>Bacteria</taxon>
        <taxon>Bacillati</taxon>
        <taxon>Bacillota</taxon>
        <taxon>Bacilli</taxon>
        <taxon>Bacillales</taxon>
        <taxon>Bacillaceae</taxon>
        <taxon>Metabacillus</taxon>
    </lineage>
</organism>
<dbReference type="SUPFAM" id="SSF140500">
    <property type="entry name" value="BAS1536-like"/>
    <property type="match status" value="1"/>
</dbReference>
<proteinExistence type="predicted"/>
<evidence type="ECO:0000313" key="2">
    <source>
        <dbReference type="Proteomes" id="UP001377337"/>
    </source>
</evidence>
<dbReference type="Proteomes" id="UP001377337">
    <property type="component" value="Chromosome"/>
</dbReference>